<keyword evidence="7" id="KW-0963">Cytoplasm</keyword>
<keyword evidence="11" id="KW-0809">Transit peptide</keyword>
<dbReference type="PANTHER" id="PTHR12747">
    <property type="entry name" value="ELONGATOR COMPLEX PROTEIN 1"/>
    <property type="match status" value="1"/>
</dbReference>
<dbReference type="KEGG" id="trg:TRUGW13939_03403"/>
<feature type="region of interest" description="Disordered" evidence="16">
    <location>
        <begin position="292"/>
        <end position="311"/>
    </location>
</feature>
<evidence type="ECO:0000256" key="10">
    <source>
        <dbReference type="ARBA" id="ARBA00022792"/>
    </source>
</evidence>
<evidence type="ECO:0000256" key="12">
    <source>
        <dbReference type="ARBA" id="ARBA00022989"/>
    </source>
</evidence>
<dbReference type="SUPFAM" id="SSF69322">
    <property type="entry name" value="Tricorn protease domain 2"/>
    <property type="match status" value="1"/>
</dbReference>
<feature type="compositionally biased region" description="Basic and acidic residues" evidence="16">
    <location>
        <begin position="296"/>
        <end position="311"/>
    </location>
</feature>
<evidence type="ECO:0000256" key="6">
    <source>
        <dbReference type="ARBA" id="ARBA00010514"/>
    </source>
</evidence>
<evidence type="ECO:0000256" key="5">
    <source>
        <dbReference type="ARBA" id="ARBA00006086"/>
    </source>
</evidence>
<dbReference type="Pfam" id="PF23797">
    <property type="entry name" value="Beta-prop_ELP1_2nd"/>
    <property type="match status" value="1"/>
</dbReference>
<dbReference type="GeneID" id="55990908"/>
<dbReference type="UniPathway" id="UPA00988"/>
<feature type="domain" description="ELP1 alpha-solenoid" evidence="20">
    <location>
        <begin position="794"/>
        <end position="1002"/>
    </location>
</feature>
<evidence type="ECO:0000313" key="23">
    <source>
        <dbReference type="Proteomes" id="UP000509510"/>
    </source>
</evidence>
<accession>A0A7H8QQY5</accession>
<dbReference type="Gene3D" id="4.10.49.10">
    <property type="entry name" value="Cytochrome c oxidase subunit VIIc"/>
    <property type="match status" value="1"/>
</dbReference>
<keyword evidence="10" id="KW-0999">Mitochondrion inner membrane</keyword>
<gene>
    <name evidence="22" type="ORF">TRUGW13939_03403</name>
</gene>
<keyword evidence="9" id="KW-0819">tRNA processing</keyword>
<dbReference type="InterPro" id="IPR056167">
    <property type="entry name" value="A-sol_ELP1"/>
</dbReference>
<proteinExistence type="inferred from homology"/>
<organism evidence="22 23">
    <name type="scientific">Talaromyces rugulosus</name>
    <name type="common">Penicillium rugulosum</name>
    <dbReference type="NCBI Taxonomy" id="121627"/>
    <lineage>
        <taxon>Eukaryota</taxon>
        <taxon>Fungi</taxon>
        <taxon>Dikarya</taxon>
        <taxon>Ascomycota</taxon>
        <taxon>Pezizomycotina</taxon>
        <taxon>Eurotiomycetes</taxon>
        <taxon>Eurotiomycetidae</taxon>
        <taxon>Eurotiales</taxon>
        <taxon>Trichocomaceae</taxon>
        <taxon>Talaromyces</taxon>
        <taxon>Talaromyces sect. Islandici</taxon>
    </lineage>
</organism>
<dbReference type="EMBL" id="CP055899">
    <property type="protein sequence ID" value="QKX56302.1"/>
    <property type="molecule type" value="Genomic_DNA"/>
</dbReference>
<reference evidence="23" key="1">
    <citation type="submission" date="2020-06" db="EMBL/GenBank/DDBJ databases">
        <title>A chromosome-scale genome assembly of Talaromyces rugulosus W13939.</title>
        <authorList>
            <person name="Wang B."/>
            <person name="Guo L."/>
            <person name="Ye K."/>
            <person name="Wang L."/>
        </authorList>
    </citation>
    <scope>NUCLEOTIDE SEQUENCE [LARGE SCALE GENOMIC DNA]</scope>
    <source>
        <strain evidence="23">W13939</strain>
    </source>
</reference>
<dbReference type="InterPro" id="IPR036636">
    <property type="entry name" value="COX7C/Cox8_sf"/>
</dbReference>
<keyword evidence="12" id="KW-1133">Transmembrane helix</keyword>
<evidence type="ECO:0000259" key="17">
    <source>
        <dbReference type="Pfam" id="PF04762"/>
    </source>
</evidence>
<evidence type="ECO:0000259" key="20">
    <source>
        <dbReference type="Pfam" id="PF23925"/>
    </source>
</evidence>
<evidence type="ECO:0000256" key="9">
    <source>
        <dbReference type="ARBA" id="ARBA00022694"/>
    </source>
</evidence>
<comment type="similarity">
    <text evidence="6">Belongs to the cytochrome c oxidase VIIc family.</text>
</comment>
<keyword evidence="13" id="KW-0496">Mitochondrion</keyword>
<evidence type="ECO:0000256" key="2">
    <source>
        <dbReference type="ARBA" id="ARBA00004496"/>
    </source>
</evidence>
<comment type="subcellular location">
    <subcellularLocation>
        <location evidence="2">Cytoplasm</location>
    </subcellularLocation>
    <subcellularLocation>
        <location evidence="1">Mitochondrion inner membrane</location>
        <topology evidence="1">Single-pass membrane protein</topology>
    </subcellularLocation>
</comment>
<evidence type="ECO:0000256" key="4">
    <source>
        <dbReference type="ARBA" id="ARBA00005043"/>
    </source>
</evidence>
<evidence type="ECO:0000256" key="8">
    <source>
        <dbReference type="ARBA" id="ARBA00022692"/>
    </source>
</evidence>
<dbReference type="Pfam" id="PF23936">
    <property type="entry name" value="HB_ELP1"/>
    <property type="match status" value="1"/>
</dbReference>
<dbReference type="GO" id="GO:0045277">
    <property type="term" value="C:respiratory chain complex IV"/>
    <property type="evidence" value="ECO:0007669"/>
    <property type="project" value="InterPro"/>
</dbReference>
<sequence length="1420" mass="158139">MFASSVTRARLANSLVARRGFSTTRTQLASPYHYAEGPRSNIPFNPNTRFFAVRYWAFMITGFGAPFAIAGEYHARYILRLLCVLIEDFSLANQKDSTCSKMRNLKSVRLAEVQLQTELSLTATAWDAVSDSIICTVGPAADDPAIHLRRLPHDAALTSPASLDDLEAIASWDAPCPLPDLPCDRVLSLQYFADNLTAILVLEGGDIVIVREEPQPGENKIEILGSVDVGITAAAWSPDEELLAITTRANTLLYMTREFENVAEITFTPEDLKLSRHVSVGWGKKETQFQGKRAKALRDPTMPEKVDEGKISDYDDSRTTITWRGDGAFVAVNSIEVGIRRAIRVYSREGSLDSVSEPVDGLEGALGWRPAGNIIAGIQRLDDRIDVVFFERNGLRHGQFTLRLSEEERATSATDLKLDWNVDSTVLAVQFKDRIQLWTMGNYHYYLKQEIPVTEGGVNFFRWHQEKSLRFISASTNSIMDSDWVFDVCHGSTIIPHDIGAVGVIDGKILKLTPLRLAGVPPPMAHCEVNVDSNIVDVAFSHSGARIAILTQNSLSIFLWSVKSRPLPAPLLESSHPLSQTPDCLPRQVVFLGESEVYVLSHFGPSDCRIERTMLETRETTLAYTTSEGEHVHSIFSNLEHDKLWFSKSSETSRATTYSNLIVVDGNLLEITPFEQSPSVDTHWASSIRISGDQDILVSLTRTGALYANQRLLAKNCTSFITTQGHILFTTTQHLLKFVHITDVEDMEVPGDTPETDERCRSIERGGRIVTVTPSNFAVTLQMPRGNLETIFPRALVLAGIRSFIDTKNYRSAYLACRSQMVDMNILHDYAPQQFMENIPLFITQVKKIEFIDEFLSRLQEDDVSQTLYKDTLKLSKVEAEAAVQTSSTNSKAVFKGSKVNRICDAFLSVLKNKIDTNLQNLITAHVCKSPPDLDAGLQIVANLRVQNPEQADEAVEHMCFLTDAHHLYNNALGLYDLELTILVAQQAQKDPREYLPFLRNLQSLPELRRQFEIDNFLGRSSKALKHLHALNVYDEFKQYTVKHSLYREAMELYKYQTEKLGEMTHLYADYLCQQNNHKEAAIAYESLGIYDEAYKSYQIAHYWRESLFSAMMVPLSESELRDHALTLVSTLVEEDKDYISAAQIHADHLKDYPAAARLFCRGSRFSEATRLLAVNGLKDLIPDIVDGGLAEAMGSTTDFLADCRAQLNAQVPRIRELRDKRAADPLAYFGGDPSSNNAEAGGPDIPDNVSLAPTDASTAAGKSMFTRYTGGTSMSRRTSKTRRREERKRAAGRKGTVYEEEYLVNSVRRLIERVNSTFDEVTALVEGLLRRGMRERATAVEKALQEVLSMCTDSLEVFESEAESAGDGVGGASTGIPGQAEAPPTALGGDAVYLDSLQGNNQKRAAPVVREFAKLALLG</sequence>
<dbReference type="Pfam" id="PF23925">
    <property type="entry name" value="A-sol_ELP1"/>
    <property type="match status" value="1"/>
</dbReference>
<dbReference type="GO" id="GO:0005743">
    <property type="term" value="C:mitochondrial inner membrane"/>
    <property type="evidence" value="ECO:0007669"/>
    <property type="project" value="UniProtKB-SubCell"/>
</dbReference>
<dbReference type="GO" id="GO:0005829">
    <property type="term" value="C:cytosol"/>
    <property type="evidence" value="ECO:0007669"/>
    <property type="project" value="TreeGrafter"/>
</dbReference>
<evidence type="ECO:0000259" key="21">
    <source>
        <dbReference type="Pfam" id="PF23936"/>
    </source>
</evidence>
<dbReference type="PIRSF" id="PIRSF017233">
    <property type="entry name" value="IKAP"/>
    <property type="match status" value="1"/>
</dbReference>
<dbReference type="InterPro" id="IPR004202">
    <property type="entry name" value="COX7C/Cox8"/>
</dbReference>
<protein>
    <recommendedName>
        <fullName evidence="15">Cytochrome c oxidase subunit 8, mitochondrial</fullName>
    </recommendedName>
</protein>
<name>A0A7H8QQY5_TALRU</name>
<evidence type="ECO:0000256" key="11">
    <source>
        <dbReference type="ARBA" id="ARBA00022946"/>
    </source>
</evidence>
<comment type="pathway">
    <text evidence="4">tRNA modification; 5-methoxycarbonylmethyl-2-thiouridine-tRNA biosynthesis.</text>
</comment>
<evidence type="ECO:0000256" key="1">
    <source>
        <dbReference type="ARBA" id="ARBA00004434"/>
    </source>
</evidence>
<dbReference type="GO" id="GO:0006123">
    <property type="term" value="P:mitochondrial electron transport, cytochrome c to oxygen"/>
    <property type="evidence" value="ECO:0007669"/>
    <property type="project" value="InterPro"/>
</dbReference>
<dbReference type="Pfam" id="PF23878">
    <property type="entry name" value="TPR_ELP1"/>
    <property type="match status" value="1"/>
</dbReference>
<dbReference type="RefSeq" id="XP_035342480.1">
    <property type="nucleotide sequence ID" value="XM_035486587.1"/>
</dbReference>
<dbReference type="InterPro" id="IPR056169">
    <property type="entry name" value="HB_ELP1"/>
</dbReference>
<dbReference type="Pfam" id="PF04762">
    <property type="entry name" value="Beta-prop_ELP1_1st"/>
    <property type="match status" value="1"/>
</dbReference>
<dbReference type="InterPro" id="IPR056166">
    <property type="entry name" value="TPR_ELP1"/>
</dbReference>
<dbReference type="InterPro" id="IPR056165">
    <property type="entry name" value="Beta-prop_ELP1_2nd"/>
</dbReference>
<dbReference type="SUPFAM" id="SSF82171">
    <property type="entry name" value="DPP6 N-terminal domain-like"/>
    <property type="match status" value="1"/>
</dbReference>
<dbReference type="InterPro" id="IPR056164">
    <property type="entry name" value="Beta-prop_ELP1_1st"/>
</dbReference>
<evidence type="ECO:0000256" key="7">
    <source>
        <dbReference type="ARBA" id="ARBA00022490"/>
    </source>
</evidence>
<dbReference type="FunFam" id="4.10.49.10:FF:000001">
    <property type="entry name" value="Cytochrome c oxidase subunit 7C"/>
    <property type="match status" value="1"/>
</dbReference>
<dbReference type="GO" id="GO:0002926">
    <property type="term" value="P:tRNA wobble base 5-methoxycarbonylmethyl-2-thiouridinylation"/>
    <property type="evidence" value="ECO:0007669"/>
    <property type="project" value="TreeGrafter"/>
</dbReference>
<dbReference type="Proteomes" id="UP000509510">
    <property type="component" value="Chromosome II"/>
</dbReference>
<keyword evidence="23" id="KW-1185">Reference proteome</keyword>
<dbReference type="InterPro" id="IPR006849">
    <property type="entry name" value="Elp1"/>
</dbReference>
<feature type="region of interest" description="Disordered" evidence="16">
    <location>
        <begin position="1267"/>
        <end position="1294"/>
    </location>
</feature>
<evidence type="ECO:0000256" key="16">
    <source>
        <dbReference type="SAM" id="MobiDB-lite"/>
    </source>
</evidence>
<feature type="domain" description="ELP1 TPR" evidence="19">
    <location>
        <begin position="1011"/>
        <end position="1171"/>
    </location>
</feature>
<evidence type="ECO:0000259" key="18">
    <source>
        <dbReference type="Pfam" id="PF23797"/>
    </source>
</evidence>
<feature type="domain" description="ELP1 first N-terminal beta-propeller" evidence="17">
    <location>
        <begin position="102"/>
        <end position="466"/>
    </location>
</feature>
<dbReference type="OrthoDB" id="40048at2759"/>
<evidence type="ECO:0000313" key="22">
    <source>
        <dbReference type="EMBL" id="QKX56302.1"/>
    </source>
</evidence>
<evidence type="ECO:0000259" key="19">
    <source>
        <dbReference type="Pfam" id="PF23878"/>
    </source>
</evidence>
<dbReference type="PANTHER" id="PTHR12747:SF0">
    <property type="entry name" value="ELONGATOR COMPLEX PROTEIN 1"/>
    <property type="match status" value="1"/>
</dbReference>
<evidence type="ECO:0000256" key="14">
    <source>
        <dbReference type="ARBA" id="ARBA00023136"/>
    </source>
</evidence>
<keyword evidence="14" id="KW-0472">Membrane</keyword>
<evidence type="ECO:0000256" key="15">
    <source>
        <dbReference type="ARBA" id="ARBA00071004"/>
    </source>
</evidence>
<dbReference type="GO" id="GO:0000049">
    <property type="term" value="F:tRNA binding"/>
    <property type="evidence" value="ECO:0007669"/>
    <property type="project" value="TreeGrafter"/>
</dbReference>
<dbReference type="Pfam" id="PF02935">
    <property type="entry name" value="COX7C"/>
    <property type="match status" value="1"/>
</dbReference>
<comment type="similarity">
    <text evidence="5">Belongs to the ELP1/IKA1 family.</text>
</comment>
<dbReference type="UniPathway" id="UPA00705"/>
<evidence type="ECO:0000256" key="13">
    <source>
        <dbReference type="ARBA" id="ARBA00023128"/>
    </source>
</evidence>
<feature type="region of interest" description="Disordered" evidence="16">
    <location>
        <begin position="1230"/>
        <end position="1250"/>
    </location>
</feature>
<dbReference type="GO" id="GO:0033588">
    <property type="term" value="C:elongator holoenzyme complex"/>
    <property type="evidence" value="ECO:0007669"/>
    <property type="project" value="InterPro"/>
</dbReference>
<comment type="pathway">
    <text evidence="3">Energy metabolism; oxidative phosphorylation.</text>
</comment>
<feature type="region of interest" description="Disordered" evidence="16">
    <location>
        <begin position="1363"/>
        <end position="1385"/>
    </location>
</feature>
<feature type="domain" description="ELP1 N-terminal second beta-propeller" evidence="18">
    <location>
        <begin position="504"/>
        <end position="770"/>
    </location>
</feature>
<feature type="domain" description="ELP1 three-helical bundle" evidence="21">
    <location>
        <begin position="1186"/>
        <end position="1356"/>
    </location>
</feature>
<evidence type="ECO:0000256" key="3">
    <source>
        <dbReference type="ARBA" id="ARBA00004673"/>
    </source>
</evidence>
<keyword evidence="8" id="KW-0812">Transmembrane</keyword>